<comment type="similarity">
    <text evidence="7">Belongs to the CENP-H/MCM16 family.</text>
</comment>
<evidence type="ECO:0000256" key="7">
    <source>
        <dbReference type="ARBA" id="ARBA00025735"/>
    </source>
</evidence>
<keyword evidence="6" id="KW-0137">Centromere</keyword>
<keyword evidence="8" id="KW-0175">Coiled coil</keyword>
<evidence type="ECO:0000256" key="4">
    <source>
        <dbReference type="ARBA" id="ARBA00022838"/>
    </source>
</evidence>
<dbReference type="Proteomes" id="UP001178461">
    <property type="component" value="Chromosome 11"/>
</dbReference>
<keyword evidence="5" id="KW-0539">Nucleus</keyword>
<dbReference type="AlphaFoldDB" id="A0AA35PIR6"/>
<keyword evidence="11" id="KW-1185">Reference proteome</keyword>
<evidence type="ECO:0000256" key="6">
    <source>
        <dbReference type="ARBA" id="ARBA00023328"/>
    </source>
</evidence>
<gene>
    <name evidence="10" type="ORF">PODLI_1B005932</name>
</gene>
<evidence type="ECO:0000256" key="2">
    <source>
        <dbReference type="ARBA" id="ARBA00004629"/>
    </source>
</evidence>
<feature type="coiled-coil region" evidence="8">
    <location>
        <begin position="135"/>
        <end position="176"/>
    </location>
</feature>
<dbReference type="Pfam" id="PF05837">
    <property type="entry name" value="CENP-H"/>
    <property type="match status" value="1"/>
</dbReference>
<name>A0AA35PIR6_9SAUR</name>
<dbReference type="EMBL" id="OX395136">
    <property type="protein sequence ID" value="CAI5787465.1"/>
    <property type="molecule type" value="Genomic_DNA"/>
</dbReference>
<dbReference type="GO" id="GO:0007059">
    <property type="term" value="P:chromosome segregation"/>
    <property type="evidence" value="ECO:0007669"/>
    <property type="project" value="TreeGrafter"/>
</dbReference>
<dbReference type="GO" id="GO:0051382">
    <property type="term" value="P:kinetochore assembly"/>
    <property type="evidence" value="ECO:0007669"/>
    <property type="project" value="InterPro"/>
</dbReference>
<evidence type="ECO:0000256" key="8">
    <source>
        <dbReference type="SAM" id="Coils"/>
    </source>
</evidence>
<organism evidence="10 11">
    <name type="scientific">Podarcis lilfordi</name>
    <name type="common">Lilford's wall lizard</name>
    <dbReference type="NCBI Taxonomy" id="74358"/>
    <lineage>
        <taxon>Eukaryota</taxon>
        <taxon>Metazoa</taxon>
        <taxon>Chordata</taxon>
        <taxon>Craniata</taxon>
        <taxon>Vertebrata</taxon>
        <taxon>Euteleostomi</taxon>
        <taxon>Lepidosauria</taxon>
        <taxon>Squamata</taxon>
        <taxon>Bifurcata</taxon>
        <taxon>Unidentata</taxon>
        <taxon>Episquamata</taxon>
        <taxon>Laterata</taxon>
        <taxon>Lacertibaenia</taxon>
        <taxon>Lacertidae</taxon>
        <taxon>Podarcis</taxon>
    </lineage>
</organism>
<comment type="subcellular location">
    <subcellularLocation>
        <location evidence="2">Chromosome</location>
        <location evidence="2">Centromere</location>
        <location evidence="2">Kinetochore</location>
    </subcellularLocation>
    <subcellularLocation>
        <location evidence="1">Nucleus</location>
    </subcellularLocation>
</comment>
<reference evidence="10" key="1">
    <citation type="submission" date="2022-12" db="EMBL/GenBank/DDBJ databases">
        <authorList>
            <person name="Alioto T."/>
            <person name="Alioto T."/>
            <person name="Gomez Garrido J."/>
        </authorList>
    </citation>
    <scope>NUCLEOTIDE SEQUENCE</scope>
</reference>
<dbReference type="InterPro" id="IPR008426">
    <property type="entry name" value="CENP-H_C"/>
</dbReference>
<dbReference type="PANTHER" id="PTHR48122:SF1">
    <property type="entry name" value="CENTROMERE PROTEIN H"/>
    <property type="match status" value="1"/>
</dbReference>
<feature type="domain" description="Centromere protein H C-terminal" evidence="9">
    <location>
        <begin position="45"/>
        <end position="243"/>
    </location>
</feature>
<dbReference type="GO" id="GO:0000776">
    <property type="term" value="C:kinetochore"/>
    <property type="evidence" value="ECO:0007669"/>
    <property type="project" value="UniProtKB-KW"/>
</dbReference>
<evidence type="ECO:0000256" key="1">
    <source>
        <dbReference type="ARBA" id="ARBA00004123"/>
    </source>
</evidence>
<sequence>METREGAAAAAAAAAPLEGFVEETAEEARRLVGEEGQEKLDLVSLLRVREQIKQQLLEYNATVNANEEIITDQVIDEKAIVSTIEDLEGELEEVKLSHRHKTLALQRLQVNDALRAKLRNNDDNLKLIGETIKHIMMLSTAVIKLKQQSRELEEKLNEVKQRRQSLKQAMDCKLADIHNMNMKRKEELDNMKVSEMLKKARRNLQKEIEMTTLIQNIFQNLIIGSEVNWAEDPALKEIVLQLEKNVARM</sequence>
<evidence type="ECO:0000256" key="5">
    <source>
        <dbReference type="ARBA" id="ARBA00023242"/>
    </source>
</evidence>
<evidence type="ECO:0000256" key="3">
    <source>
        <dbReference type="ARBA" id="ARBA00022454"/>
    </source>
</evidence>
<dbReference type="GO" id="GO:0043515">
    <property type="term" value="F:kinetochore binding"/>
    <property type="evidence" value="ECO:0007669"/>
    <property type="project" value="TreeGrafter"/>
</dbReference>
<evidence type="ECO:0000313" key="10">
    <source>
        <dbReference type="EMBL" id="CAI5787465.1"/>
    </source>
</evidence>
<keyword evidence="3" id="KW-0158">Chromosome</keyword>
<evidence type="ECO:0000259" key="9">
    <source>
        <dbReference type="Pfam" id="PF05837"/>
    </source>
</evidence>
<keyword evidence="4" id="KW-0995">Kinetochore</keyword>
<dbReference type="GO" id="GO:0007052">
    <property type="term" value="P:mitotic spindle organization"/>
    <property type="evidence" value="ECO:0007669"/>
    <property type="project" value="TreeGrafter"/>
</dbReference>
<evidence type="ECO:0000313" key="11">
    <source>
        <dbReference type="Proteomes" id="UP001178461"/>
    </source>
</evidence>
<dbReference type="PANTHER" id="PTHR48122">
    <property type="entry name" value="CENTROMERE PROTEIN H"/>
    <property type="match status" value="1"/>
</dbReference>
<dbReference type="InterPro" id="IPR040034">
    <property type="entry name" value="CENP-H"/>
</dbReference>
<accession>A0AA35PIR6</accession>
<dbReference type="GO" id="GO:0005634">
    <property type="term" value="C:nucleus"/>
    <property type="evidence" value="ECO:0007669"/>
    <property type="project" value="UniProtKB-SubCell"/>
</dbReference>
<protein>
    <submittedName>
        <fullName evidence="10">H isoform X1</fullName>
    </submittedName>
</protein>
<proteinExistence type="inferred from homology"/>